<protein>
    <recommendedName>
        <fullName evidence="3">DUF2281 domain-containing protein</fullName>
    </recommendedName>
</protein>
<dbReference type="AlphaFoldDB" id="A0A1Z4BXH3"/>
<dbReference type="EMBL" id="CP022129">
    <property type="protein sequence ID" value="ASF45950.1"/>
    <property type="molecule type" value="Genomic_DNA"/>
</dbReference>
<keyword evidence="2" id="KW-1185">Reference proteome</keyword>
<gene>
    <name evidence="1" type="ORF">CEK71_07575</name>
</gene>
<dbReference type="RefSeq" id="WP_088618825.1">
    <property type="nucleotide sequence ID" value="NZ_CP022129.1"/>
</dbReference>
<evidence type="ECO:0008006" key="3">
    <source>
        <dbReference type="Google" id="ProtNLM"/>
    </source>
</evidence>
<proteinExistence type="predicted"/>
<organism evidence="1 2">
    <name type="scientific">Methylovulum psychrotolerans</name>
    <dbReference type="NCBI Taxonomy" id="1704499"/>
    <lineage>
        <taxon>Bacteria</taxon>
        <taxon>Pseudomonadati</taxon>
        <taxon>Pseudomonadota</taxon>
        <taxon>Gammaproteobacteria</taxon>
        <taxon>Methylococcales</taxon>
        <taxon>Methylococcaceae</taxon>
        <taxon>Methylovulum</taxon>
    </lineage>
</organism>
<dbReference type="OrthoDB" id="467338at2"/>
<name>A0A1Z4BXH3_9GAMM</name>
<sequence>MLQEQIFDEIKQIPSEKLAEIYDLIHYFRIGLLHGQTTVAKPLAGQFNMGDETDDARLDYLQQRYQL</sequence>
<evidence type="ECO:0000313" key="1">
    <source>
        <dbReference type="EMBL" id="ASF45950.1"/>
    </source>
</evidence>
<evidence type="ECO:0000313" key="2">
    <source>
        <dbReference type="Proteomes" id="UP000197019"/>
    </source>
</evidence>
<dbReference type="Proteomes" id="UP000197019">
    <property type="component" value="Chromosome"/>
</dbReference>
<accession>A0A1Z4BXH3</accession>
<dbReference type="KEGG" id="mpsy:CEK71_07575"/>
<reference evidence="1 2" key="1">
    <citation type="submission" date="2017-06" db="EMBL/GenBank/DDBJ databases">
        <title>Genome Sequencing of the methanotroph Methylovulum psychrotolerants str. HV10-M2 isolated from a high-altitude environment.</title>
        <authorList>
            <person name="Mateos-Rivera A."/>
        </authorList>
    </citation>
    <scope>NUCLEOTIDE SEQUENCE [LARGE SCALE GENOMIC DNA]</scope>
    <source>
        <strain evidence="1 2">HV10_M2</strain>
    </source>
</reference>